<dbReference type="GO" id="GO:0015628">
    <property type="term" value="P:protein secretion by the type II secretion system"/>
    <property type="evidence" value="ECO:0007669"/>
    <property type="project" value="InterPro"/>
</dbReference>
<evidence type="ECO:0000256" key="4">
    <source>
        <dbReference type="ARBA" id="ARBA00022989"/>
    </source>
</evidence>
<dbReference type="InterPro" id="IPR012902">
    <property type="entry name" value="N_methyl_site"/>
</dbReference>
<name>A0A0F6U2Y9_MICAE</name>
<accession>A0A0F6U2Y9</accession>
<evidence type="ECO:0000256" key="5">
    <source>
        <dbReference type="ARBA" id="ARBA00023136"/>
    </source>
</evidence>
<evidence type="ECO:0000256" key="2">
    <source>
        <dbReference type="ARBA" id="ARBA00022481"/>
    </source>
</evidence>
<dbReference type="InterPro" id="IPR045584">
    <property type="entry name" value="Pilin-like"/>
</dbReference>
<evidence type="ECO:0000256" key="6">
    <source>
        <dbReference type="SAM" id="Phobius"/>
    </source>
</evidence>
<dbReference type="InterPro" id="IPR000983">
    <property type="entry name" value="Bac_GSPG_pilin"/>
</dbReference>
<evidence type="ECO:0000256" key="1">
    <source>
        <dbReference type="ARBA" id="ARBA00004167"/>
    </source>
</evidence>
<dbReference type="PANTHER" id="PTHR30093:SF44">
    <property type="entry name" value="TYPE II SECRETION SYSTEM CORE PROTEIN G"/>
    <property type="match status" value="1"/>
</dbReference>
<dbReference type="GO" id="GO:0016020">
    <property type="term" value="C:membrane"/>
    <property type="evidence" value="ECO:0007669"/>
    <property type="project" value="UniProtKB-SubCell"/>
</dbReference>
<organism evidence="7 8">
    <name type="scientific">Microcystis aeruginosa NIES-2549</name>
    <dbReference type="NCBI Taxonomy" id="1641812"/>
    <lineage>
        <taxon>Bacteria</taxon>
        <taxon>Bacillati</taxon>
        <taxon>Cyanobacteriota</taxon>
        <taxon>Cyanophyceae</taxon>
        <taxon>Oscillatoriophycideae</taxon>
        <taxon>Chroococcales</taxon>
        <taxon>Microcystaceae</taxon>
        <taxon>Microcystis</taxon>
    </lineage>
</organism>
<dbReference type="Pfam" id="PF07963">
    <property type="entry name" value="N_methyl"/>
    <property type="match status" value="1"/>
</dbReference>
<evidence type="ECO:0000313" key="7">
    <source>
        <dbReference type="EMBL" id="AKE63824.1"/>
    </source>
</evidence>
<dbReference type="NCBIfam" id="TIGR02532">
    <property type="entry name" value="IV_pilin_GFxxxE"/>
    <property type="match status" value="1"/>
</dbReference>
<gene>
    <name evidence="7" type="ORF">MYAER_1468</name>
</gene>
<dbReference type="HOGENOM" id="CLU_091705_5_0_3"/>
<keyword evidence="2" id="KW-0488">Methylation</keyword>
<dbReference type="AlphaFoldDB" id="A0A0F6U2Y9"/>
<proteinExistence type="predicted"/>
<keyword evidence="5 6" id="KW-0472">Membrane</keyword>
<dbReference type="Gene3D" id="3.30.700.10">
    <property type="entry name" value="Glycoprotein, Type 4 Pilin"/>
    <property type="match status" value="1"/>
</dbReference>
<comment type="subcellular location">
    <subcellularLocation>
        <location evidence="1">Membrane</location>
        <topology evidence="1">Single-pass membrane protein</topology>
    </subcellularLocation>
</comment>
<dbReference type="Pfam" id="PF16734">
    <property type="entry name" value="Pilin_GH"/>
    <property type="match status" value="1"/>
</dbReference>
<evidence type="ECO:0000313" key="8">
    <source>
        <dbReference type="Proteomes" id="UP000034103"/>
    </source>
</evidence>
<keyword evidence="4 6" id="KW-1133">Transmembrane helix</keyword>
<dbReference type="InterPro" id="IPR031975">
    <property type="entry name" value="Pilin_GH"/>
</dbReference>
<protein>
    <submittedName>
        <fullName evidence="7">Type IV pilin PilA</fullName>
    </submittedName>
</protein>
<dbReference type="SUPFAM" id="SSF54523">
    <property type="entry name" value="Pili subunits"/>
    <property type="match status" value="1"/>
</dbReference>
<sequence>MPDSFLDSLAYCLKKLIAEIFNAQPEKYRQCCRGITMKYLLFLAIKSQGKKATGFTLVELLVVVIVLGVLTAVGLPNLLQQVAKGRQAEAQAILGQINRAQVAYRLENPTFANLTQLPISGINNARYYSFSDYDVVPTNATRSSYRAQALDPFRNDIKNYAGGVRLINGRFFTLICEAITPLQDSVFVDGSGACSSDSIGFNNDSQGTNQPSQGGPM</sequence>
<dbReference type="PRINTS" id="PR00813">
    <property type="entry name" value="BCTERIALGSPG"/>
</dbReference>
<reference evidence="7 8" key="1">
    <citation type="journal article" date="2015" name="Genome Announc.">
        <title>Complete Genome Sequence of Microcystis aeruginosa NIES-2549, a Bloom-Forming Cyanobacterium from Lake Kasumigaura, Japan.</title>
        <authorList>
            <person name="Yamaguchi H."/>
            <person name="Suzuki S."/>
            <person name="Tanabe Y."/>
            <person name="Osana Y."/>
            <person name="Shimura Y."/>
            <person name="Ishida K."/>
            <person name="Kawachi M."/>
        </authorList>
    </citation>
    <scope>NUCLEOTIDE SEQUENCE [LARGE SCALE GENOMIC DNA]</scope>
    <source>
        <strain evidence="7 8">NIES-2549</strain>
    </source>
</reference>
<keyword evidence="3 6" id="KW-0812">Transmembrane</keyword>
<dbReference type="PANTHER" id="PTHR30093">
    <property type="entry name" value="GENERAL SECRETION PATHWAY PROTEIN G"/>
    <property type="match status" value="1"/>
</dbReference>
<dbReference type="PROSITE" id="PS00409">
    <property type="entry name" value="PROKAR_NTER_METHYL"/>
    <property type="match status" value="1"/>
</dbReference>
<dbReference type="EMBL" id="CP011304">
    <property type="protein sequence ID" value="AKE63824.1"/>
    <property type="molecule type" value="Genomic_DNA"/>
</dbReference>
<feature type="transmembrane region" description="Helical" evidence="6">
    <location>
        <begin position="60"/>
        <end position="79"/>
    </location>
</feature>
<dbReference type="Proteomes" id="UP000034103">
    <property type="component" value="Chromosome"/>
</dbReference>
<dbReference type="PATRIC" id="fig|1641812.3.peg.1514"/>
<evidence type="ECO:0000256" key="3">
    <source>
        <dbReference type="ARBA" id="ARBA00022692"/>
    </source>
</evidence>
<dbReference type="GO" id="GO:0015627">
    <property type="term" value="C:type II protein secretion system complex"/>
    <property type="evidence" value="ECO:0007669"/>
    <property type="project" value="InterPro"/>
</dbReference>